<name>A0A1Y2FWR0_PROLT</name>
<evidence type="ECO:0000256" key="1">
    <source>
        <dbReference type="SAM" id="Phobius"/>
    </source>
</evidence>
<dbReference type="AlphaFoldDB" id="A0A1Y2FWR0"/>
<sequence>MAPKRINRPQAESVFSKALTAARNPENLSLVFSAGVFAGAVAFLQSQWGEYLVPQF</sequence>
<keyword evidence="1" id="KW-0472">Membrane</keyword>
<dbReference type="EMBL" id="MCFI01000001">
    <property type="protein sequence ID" value="ORY87967.1"/>
    <property type="molecule type" value="Genomic_DNA"/>
</dbReference>
<organism evidence="2 3">
    <name type="scientific">Protomyces lactucae-debilis</name>
    <dbReference type="NCBI Taxonomy" id="2754530"/>
    <lineage>
        <taxon>Eukaryota</taxon>
        <taxon>Fungi</taxon>
        <taxon>Dikarya</taxon>
        <taxon>Ascomycota</taxon>
        <taxon>Taphrinomycotina</taxon>
        <taxon>Taphrinomycetes</taxon>
        <taxon>Taphrinales</taxon>
        <taxon>Protomycetaceae</taxon>
        <taxon>Protomyces</taxon>
    </lineage>
</organism>
<accession>A0A1Y2FWR0</accession>
<comment type="caution">
    <text evidence="2">The sequence shown here is derived from an EMBL/GenBank/DDBJ whole genome shotgun (WGS) entry which is preliminary data.</text>
</comment>
<keyword evidence="1" id="KW-0812">Transmembrane</keyword>
<proteinExistence type="predicted"/>
<dbReference type="RefSeq" id="XP_040728462.1">
    <property type="nucleotide sequence ID" value="XM_040870858.1"/>
</dbReference>
<dbReference type="Proteomes" id="UP000193685">
    <property type="component" value="Unassembled WGS sequence"/>
</dbReference>
<dbReference type="GeneID" id="63787457"/>
<evidence type="ECO:0000313" key="2">
    <source>
        <dbReference type="EMBL" id="ORY87967.1"/>
    </source>
</evidence>
<protein>
    <recommendedName>
        <fullName evidence="4">TOM core complex subunit Tom6</fullName>
    </recommendedName>
</protein>
<gene>
    <name evidence="2" type="ORF">BCR37DRAFT_390469</name>
</gene>
<keyword evidence="1" id="KW-1133">Transmembrane helix</keyword>
<reference evidence="2 3" key="1">
    <citation type="submission" date="2016-07" db="EMBL/GenBank/DDBJ databases">
        <title>Pervasive Adenine N6-methylation of Active Genes in Fungi.</title>
        <authorList>
            <consortium name="DOE Joint Genome Institute"/>
            <person name="Mondo S.J."/>
            <person name="Dannebaum R.O."/>
            <person name="Kuo R.C."/>
            <person name="Labutti K."/>
            <person name="Haridas S."/>
            <person name="Kuo A."/>
            <person name="Salamov A."/>
            <person name="Ahrendt S.R."/>
            <person name="Lipzen A."/>
            <person name="Sullivan W."/>
            <person name="Andreopoulos W.B."/>
            <person name="Clum A."/>
            <person name="Lindquist E."/>
            <person name="Daum C."/>
            <person name="Ramamoorthy G.K."/>
            <person name="Gryganskyi A."/>
            <person name="Culley D."/>
            <person name="Magnuson J.K."/>
            <person name="James T.Y."/>
            <person name="O'Malley M.A."/>
            <person name="Stajich J.E."/>
            <person name="Spatafora J.W."/>
            <person name="Visel A."/>
            <person name="Grigoriev I.V."/>
        </authorList>
    </citation>
    <scope>NUCLEOTIDE SEQUENCE [LARGE SCALE GENOMIC DNA]</scope>
    <source>
        <strain evidence="2 3">12-1054</strain>
    </source>
</reference>
<keyword evidence="3" id="KW-1185">Reference proteome</keyword>
<feature type="transmembrane region" description="Helical" evidence="1">
    <location>
        <begin position="27"/>
        <end position="48"/>
    </location>
</feature>
<evidence type="ECO:0000313" key="3">
    <source>
        <dbReference type="Proteomes" id="UP000193685"/>
    </source>
</evidence>
<evidence type="ECO:0008006" key="4">
    <source>
        <dbReference type="Google" id="ProtNLM"/>
    </source>
</evidence>